<keyword evidence="13" id="KW-1185">Reference proteome</keyword>
<reference evidence="12 13" key="1">
    <citation type="journal article" date="2023" name="Int. J. Syst. Evol. Microbiol.">
        <title>Streptococcus sciuri sp. nov., Staphylococcus marylandisciuri sp. nov. and Staphylococcus americanisciuri sp. nov., isolated from faeces of eastern grey squirrel (Sciurus carolinensis).</title>
        <authorList>
            <person name="Volokhov D.V."/>
            <person name="Zagorodnyaya T.A."/>
            <person name="Furtak V.A."/>
            <person name="Nattanmai G."/>
            <person name="Randall L."/>
            <person name="Jose S."/>
            <person name="Gao Y."/>
            <person name="Eisenberg T."/>
            <person name="Delmonte P."/>
            <person name="Blom J."/>
            <person name="Mitchell K.K."/>
        </authorList>
    </citation>
    <scope>NUCLEOTIDE SEQUENCE [LARGE SCALE GENOMIC DNA]</scope>
    <source>
        <strain evidence="12 13">SQ8-PEA</strain>
    </source>
</reference>
<keyword evidence="10" id="KW-0472">Membrane</keyword>
<keyword evidence="7" id="KW-0720">Serine protease</keyword>
<name>A0ABT2QPV7_9STAP</name>
<dbReference type="InterPro" id="IPR043504">
    <property type="entry name" value="Peptidase_S1_PA_chymotrypsin"/>
</dbReference>
<keyword evidence="6" id="KW-0378">Hydrolase</keyword>
<evidence type="ECO:0000313" key="13">
    <source>
        <dbReference type="Proteomes" id="UP001209553"/>
    </source>
</evidence>
<feature type="compositionally biased region" description="Basic and acidic residues" evidence="9">
    <location>
        <begin position="87"/>
        <end position="120"/>
    </location>
</feature>
<dbReference type="SMART" id="SM00228">
    <property type="entry name" value="PDZ"/>
    <property type="match status" value="1"/>
</dbReference>
<keyword evidence="5 10" id="KW-0812">Transmembrane</keyword>
<dbReference type="PANTHER" id="PTHR43343">
    <property type="entry name" value="PEPTIDASE S12"/>
    <property type="match status" value="1"/>
</dbReference>
<evidence type="ECO:0000256" key="6">
    <source>
        <dbReference type="ARBA" id="ARBA00022801"/>
    </source>
</evidence>
<dbReference type="CDD" id="cd06781">
    <property type="entry name" value="cpPDZ_BsHtra-like"/>
    <property type="match status" value="1"/>
</dbReference>
<feature type="compositionally biased region" description="Basic and acidic residues" evidence="9">
    <location>
        <begin position="327"/>
        <end position="348"/>
    </location>
</feature>
<comment type="caution">
    <text evidence="12">The sequence shown here is derived from an EMBL/GenBank/DDBJ whole genome shotgun (WGS) entry which is preliminary data.</text>
</comment>
<evidence type="ECO:0000256" key="7">
    <source>
        <dbReference type="ARBA" id="ARBA00022825"/>
    </source>
</evidence>
<dbReference type="InterPro" id="IPR051201">
    <property type="entry name" value="Chloro_Bact_Ser_Proteases"/>
</dbReference>
<dbReference type="InterPro" id="IPR001940">
    <property type="entry name" value="Peptidase_S1C"/>
</dbReference>
<feature type="region of interest" description="Disordered" evidence="9">
    <location>
        <begin position="324"/>
        <end position="349"/>
    </location>
</feature>
<dbReference type="EMBL" id="JAOPKZ010000006">
    <property type="protein sequence ID" value="MCU5746011.1"/>
    <property type="molecule type" value="Genomic_DNA"/>
</dbReference>
<evidence type="ECO:0000256" key="2">
    <source>
        <dbReference type="ARBA" id="ARBA00010541"/>
    </source>
</evidence>
<feature type="compositionally biased region" description="Polar residues" evidence="9">
    <location>
        <begin position="205"/>
        <end position="214"/>
    </location>
</feature>
<feature type="region of interest" description="Disordered" evidence="9">
    <location>
        <begin position="1"/>
        <end position="231"/>
    </location>
</feature>
<dbReference type="InterPro" id="IPR001478">
    <property type="entry name" value="PDZ"/>
</dbReference>
<evidence type="ECO:0000256" key="1">
    <source>
        <dbReference type="ARBA" id="ARBA00004162"/>
    </source>
</evidence>
<dbReference type="InterPro" id="IPR009003">
    <property type="entry name" value="Peptidase_S1_PA"/>
</dbReference>
<dbReference type="Gene3D" id="2.30.42.10">
    <property type="match status" value="1"/>
</dbReference>
<evidence type="ECO:0000256" key="3">
    <source>
        <dbReference type="ARBA" id="ARBA00021768"/>
    </source>
</evidence>
<feature type="compositionally biased region" description="Basic and acidic residues" evidence="9">
    <location>
        <begin position="178"/>
        <end position="196"/>
    </location>
</feature>
<dbReference type="Pfam" id="PF13180">
    <property type="entry name" value="PDZ_2"/>
    <property type="match status" value="1"/>
</dbReference>
<dbReference type="Pfam" id="PF13365">
    <property type="entry name" value="Trypsin_2"/>
    <property type="match status" value="1"/>
</dbReference>
<accession>A0ABT2QPV7</accession>
<feature type="transmembrane region" description="Helical" evidence="10">
    <location>
        <begin position="263"/>
        <end position="283"/>
    </location>
</feature>
<dbReference type="Gene3D" id="2.40.10.10">
    <property type="entry name" value="Trypsin-like serine proteases"/>
    <property type="match status" value="2"/>
</dbReference>
<feature type="compositionally biased region" description="Basic and acidic residues" evidence="9">
    <location>
        <begin position="215"/>
        <end position="231"/>
    </location>
</feature>
<comment type="subcellular location">
    <subcellularLocation>
        <location evidence="1">Cell membrane</location>
        <topology evidence="1">Single-pass membrane protein</topology>
    </subcellularLocation>
</comment>
<dbReference type="SUPFAM" id="SSF50156">
    <property type="entry name" value="PDZ domain-like"/>
    <property type="match status" value="1"/>
</dbReference>
<protein>
    <recommendedName>
        <fullName evidence="3">Serine protease HtrA-like</fullName>
    </recommendedName>
</protein>
<organism evidence="12 13">
    <name type="scientific">Staphylococcus marylandisciuri</name>
    <dbReference type="NCBI Taxonomy" id="2981529"/>
    <lineage>
        <taxon>Bacteria</taxon>
        <taxon>Bacillati</taxon>
        <taxon>Bacillota</taxon>
        <taxon>Bacilli</taxon>
        <taxon>Bacillales</taxon>
        <taxon>Staphylococcaceae</taxon>
        <taxon>Staphylococcus</taxon>
    </lineage>
</organism>
<dbReference type="Proteomes" id="UP001209553">
    <property type="component" value="Unassembled WGS sequence"/>
</dbReference>
<evidence type="ECO:0000256" key="8">
    <source>
        <dbReference type="ARBA" id="ARBA00022989"/>
    </source>
</evidence>
<proteinExistence type="inferred from homology"/>
<evidence type="ECO:0000313" key="12">
    <source>
        <dbReference type="EMBL" id="MCU5746011.1"/>
    </source>
</evidence>
<dbReference type="GO" id="GO:0006508">
    <property type="term" value="P:proteolysis"/>
    <property type="evidence" value="ECO:0007669"/>
    <property type="project" value="UniProtKB-KW"/>
</dbReference>
<dbReference type="RefSeq" id="WP_262855435.1">
    <property type="nucleotide sequence ID" value="NZ_JAOPKZ010000006.1"/>
</dbReference>
<dbReference type="PRINTS" id="PR00834">
    <property type="entry name" value="PROTEASES2C"/>
</dbReference>
<dbReference type="GO" id="GO:0008233">
    <property type="term" value="F:peptidase activity"/>
    <property type="evidence" value="ECO:0007669"/>
    <property type="project" value="UniProtKB-KW"/>
</dbReference>
<evidence type="ECO:0000259" key="11">
    <source>
        <dbReference type="SMART" id="SM00228"/>
    </source>
</evidence>
<evidence type="ECO:0000256" key="5">
    <source>
        <dbReference type="ARBA" id="ARBA00022692"/>
    </source>
</evidence>
<feature type="domain" description="PDZ" evidence="11">
    <location>
        <begin position="537"/>
        <end position="625"/>
    </location>
</feature>
<evidence type="ECO:0000256" key="9">
    <source>
        <dbReference type="SAM" id="MobiDB-lite"/>
    </source>
</evidence>
<feature type="compositionally biased region" description="Basic and acidic residues" evidence="9">
    <location>
        <begin position="21"/>
        <end position="74"/>
    </location>
</feature>
<comment type="similarity">
    <text evidence="2">Belongs to the peptidase S1C family.</text>
</comment>
<dbReference type="PANTHER" id="PTHR43343:SF3">
    <property type="entry name" value="PROTEASE DO-LIKE 8, CHLOROPLASTIC"/>
    <property type="match status" value="1"/>
</dbReference>
<feature type="compositionally biased region" description="Basic and acidic residues" evidence="9">
    <location>
        <begin position="135"/>
        <end position="166"/>
    </location>
</feature>
<sequence length="635" mass="71445">MDRGKKHVIPRHQYKRKRREFFHNEDREARVEREKAEKEREREREAQLAKNNEARVKDNMRKARIEKLTQEEIQHQQARTSSQYEVKQPDKEEGTSSHQDKVETTNEYKETPQDKEEPIKGQDSGEDIQLKSSSKQHEKRDPYSLNNKHKESATEDENSVKEDKESIIPNPKLTGASTDKEDAQSSNHNSEKRNSTTDDSDDSSNFYSEKAQQSRVDKYVSDDDKHPADYHDEYKDSAAHHNKQAHQSNDYFERFRSFMTHHWSKLLIALGIILLIILIVAIFNNVNNNGKGSNHLFNSNNNNDDKHYTDTMKSANKTIHSVVTVENDTKNDRSSIDKETEESGKDNELGSGVVYKKVDGAIYVMTNAHVVGDKKKQKITYDNNETTTGTVIGSDKWSDIAIVKANIKKNSSVKPIEIGDSSNLTLGEPIIVVGNPLGVDFKGSVTEGIISGLNRHVPVDIDKDGEYDELINAIQIDAPVNPGNSGGAVVNREGKLIGVASLKIDMDKVEGIAFALPVNDAQTIAKELEQKGEVKYPNTGIRIANLADLSDGERSALQLPSDVKKGIVVGDIKPGSLGDKSGLRKNDVIVKLDDKDIEDKLRYRQILFSHKDDKETLPAKVYRNGKIKDIDIKLK</sequence>
<gene>
    <name evidence="12" type="ORF">N9R04_04650</name>
</gene>
<evidence type="ECO:0000256" key="4">
    <source>
        <dbReference type="ARBA" id="ARBA00022670"/>
    </source>
</evidence>
<keyword evidence="4 12" id="KW-0645">Protease</keyword>
<feature type="compositionally biased region" description="Basic residues" evidence="9">
    <location>
        <begin position="1"/>
        <end position="20"/>
    </location>
</feature>
<keyword evidence="8 10" id="KW-1133">Transmembrane helix</keyword>
<dbReference type="SUPFAM" id="SSF50494">
    <property type="entry name" value="Trypsin-like serine proteases"/>
    <property type="match status" value="1"/>
</dbReference>
<dbReference type="InterPro" id="IPR036034">
    <property type="entry name" value="PDZ_sf"/>
</dbReference>
<feature type="compositionally biased region" description="Polar residues" evidence="9">
    <location>
        <begin position="75"/>
        <end position="85"/>
    </location>
</feature>
<evidence type="ECO:0000256" key="10">
    <source>
        <dbReference type="SAM" id="Phobius"/>
    </source>
</evidence>